<dbReference type="Pfam" id="PF04069">
    <property type="entry name" value="OpuAC"/>
    <property type="match status" value="1"/>
</dbReference>
<sequence length="155" mass="16509">MTRFRIVSAALAAAMLATPALAQESDDCKSVVFSDVGWTDITATTAVATTILNALGYETEIKLLSVPVTYTALSTDDVDIFLGNWMPTTEADIAPYREAGTVDTVRTNLTGAKYTLATNKAGADLGIDDFTKIIEHKDALDGKIYGIEPGNDGNR</sequence>
<accession>A0A6L9G9U3</accession>
<name>A0A6L9G9U3_9MICC</name>
<keyword evidence="1" id="KW-0732">Signal</keyword>
<proteinExistence type="predicted"/>
<reference evidence="3 4" key="1">
    <citation type="submission" date="2020-01" db="EMBL/GenBank/DDBJ databases">
        <title>Glutamicibacter soli M275.</title>
        <authorList>
            <person name="Meng X."/>
        </authorList>
    </citation>
    <scope>NUCLEOTIDE SEQUENCE [LARGE SCALE GENOMIC DNA]</scope>
    <source>
        <strain evidence="3 4">M275</strain>
    </source>
</reference>
<evidence type="ECO:0000256" key="1">
    <source>
        <dbReference type="SAM" id="SignalP"/>
    </source>
</evidence>
<evidence type="ECO:0000313" key="4">
    <source>
        <dbReference type="Proteomes" id="UP000477543"/>
    </source>
</evidence>
<dbReference type="SUPFAM" id="SSF53850">
    <property type="entry name" value="Periplasmic binding protein-like II"/>
    <property type="match status" value="1"/>
</dbReference>
<evidence type="ECO:0000313" key="3">
    <source>
        <dbReference type="EMBL" id="NAZ17957.1"/>
    </source>
</evidence>
<dbReference type="Proteomes" id="UP000477543">
    <property type="component" value="Unassembled WGS sequence"/>
</dbReference>
<feature type="signal peptide" evidence="1">
    <location>
        <begin position="1"/>
        <end position="22"/>
    </location>
</feature>
<feature type="chain" id="PRO_5027060041" evidence="1">
    <location>
        <begin position="23"/>
        <end position="155"/>
    </location>
</feature>
<feature type="non-terminal residue" evidence="3">
    <location>
        <position position="155"/>
    </location>
</feature>
<protein>
    <submittedName>
        <fullName evidence="3">Glycine/betaine ABC transporter substrate-binding protein</fullName>
    </submittedName>
</protein>
<feature type="domain" description="ABC-type glycine betaine transport system substrate-binding" evidence="2">
    <location>
        <begin position="29"/>
        <end position="152"/>
    </location>
</feature>
<gene>
    <name evidence="3" type="ORF">GT020_18175</name>
</gene>
<organism evidence="3 4">
    <name type="scientific">Glutamicibacter soli</name>
    <dbReference type="NCBI Taxonomy" id="453836"/>
    <lineage>
        <taxon>Bacteria</taxon>
        <taxon>Bacillati</taxon>
        <taxon>Actinomycetota</taxon>
        <taxon>Actinomycetes</taxon>
        <taxon>Micrococcales</taxon>
        <taxon>Micrococcaceae</taxon>
        <taxon>Glutamicibacter</taxon>
    </lineage>
</organism>
<dbReference type="Gene3D" id="3.40.190.10">
    <property type="entry name" value="Periplasmic binding protein-like II"/>
    <property type="match status" value="1"/>
</dbReference>
<evidence type="ECO:0000259" key="2">
    <source>
        <dbReference type="Pfam" id="PF04069"/>
    </source>
</evidence>
<dbReference type="AlphaFoldDB" id="A0A6L9G9U3"/>
<dbReference type="EMBL" id="WYDN01000065">
    <property type="protein sequence ID" value="NAZ17957.1"/>
    <property type="molecule type" value="Genomic_DNA"/>
</dbReference>
<dbReference type="GO" id="GO:0022857">
    <property type="term" value="F:transmembrane transporter activity"/>
    <property type="evidence" value="ECO:0007669"/>
    <property type="project" value="InterPro"/>
</dbReference>
<dbReference type="GO" id="GO:0043190">
    <property type="term" value="C:ATP-binding cassette (ABC) transporter complex"/>
    <property type="evidence" value="ECO:0007669"/>
    <property type="project" value="InterPro"/>
</dbReference>
<comment type="caution">
    <text evidence="3">The sequence shown here is derived from an EMBL/GenBank/DDBJ whole genome shotgun (WGS) entry which is preliminary data.</text>
</comment>
<dbReference type="InterPro" id="IPR007210">
    <property type="entry name" value="ABC_Gly_betaine_transp_sub-bd"/>
</dbReference>